<dbReference type="OrthoDB" id="3296412at2"/>
<evidence type="ECO:0000256" key="2">
    <source>
        <dbReference type="SAM" id="Phobius"/>
    </source>
</evidence>
<sequence length="329" mass="33909">MSQPPESGPPHERPDEPPQPPAAAQQPFGGLPSFPGVGWDPARAAAGHGLPYGQPWFDPADPLVSDSYAGWWQRGFAVVRRGWRPLLLCQAIVAVAALVLLIPAQLFADLATARVIDDPARFDEQSFASLFIPMGVSTLGLLASYLVTSVGTLVTARLAVIVATGGVPRVGTALRGVLPRVPALIGWSLVAGLICLAALLACFVPILYVGAVFVLLPMVVLFEPGEGIGRCFRLFHTDIGVAVGRIATAVVLSFGVALPFVALSAVAAMLGSPGTVAGTGALIAGSVTSTVLSQLGSLVAGVVVTPLVVAAYADLRARREPFSTALLVA</sequence>
<feature type="transmembrane region" description="Helical" evidence="2">
    <location>
        <begin position="181"/>
        <end position="200"/>
    </location>
</feature>
<feature type="region of interest" description="Disordered" evidence="1">
    <location>
        <begin position="1"/>
        <end position="30"/>
    </location>
</feature>
<feature type="transmembrane region" description="Helical" evidence="2">
    <location>
        <begin position="127"/>
        <end position="160"/>
    </location>
</feature>
<feature type="transmembrane region" description="Helical" evidence="2">
    <location>
        <begin position="246"/>
        <end position="271"/>
    </location>
</feature>
<proteinExistence type="predicted"/>
<keyword evidence="2" id="KW-0812">Transmembrane</keyword>
<dbReference type="Proteomes" id="UP000292564">
    <property type="component" value="Unassembled WGS sequence"/>
</dbReference>
<dbReference type="EMBL" id="SHKY01000001">
    <property type="protein sequence ID" value="RZU54501.1"/>
    <property type="molecule type" value="Genomic_DNA"/>
</dbReference>
<gene>
    <name evidence="3" type="ORF">EV385_6452</name>
</gene>
<feature type="transmembrane region" description="Helical" evidence="2">
    <location>
        <begin position="86"/>
        <end position="107"/>
    </location>
</feature>
<dbReference type="AlphaFoldDB" id="A0A4Q7ZUC0"/>
<dbReference type="RefSeq" id="WP_130512845.1">
    <property type="nucleotide sequence ID" value="NZ_SHKY01000001.1"/>
</dbReference>
<evidence type="ECO:0000313" key="3">
    <source>
        <dbReference type="EMBL" id="RZU54501.1"/>
    </source>
</evidence>
<evidence type="ECO:0000256" key="1">
    <source>
        <dbReference type="SAM" id="MobiDB-lite"/>
    </source>
</evidence>
<comment type="caution">
    <text evidence="3">The sequence shown here is derived from an EMBL/GenBank/DDBJ whole genome shotgun (WGS) entry which is preliminary data.</text>
</comment>
<accession>A0A4Q7ZUC0</accession>
<feature type="transmembrane region" description="Helical" evidence="2">
    <location>
        <begin position="291"/>
        <end position="313"/>
    </location>
</feature>
<reference evidence="3 4" key="1">
    <citation type="submission" date="2019-02" db="EMBL/GenBank/DDBJ databases">
        <title>Sequencing the genomes of 1000 actinobacteria strains.</title>
        <authorList>
            <person name="Klenk H.-P."/>
        </authorList>
    </citation>
    <scope>NUCLEOTIDE SEQUENCE [LARGE SCALE GENOMIC DNA]</scope>
    <source>
        <strain evidence="3 4">DSM 45162</strain>
    </source>
</reference>
<keyword evidence="4" id="KW-1185">Reference proteome</keyword>
<evidence type="ECO:0008006" key="5">
    <source>
        <dbReference type="Google" id="ProtNLM"/>
    </source>
</evidence>
<evidence type="ECO:0000313" key="4">
    <source>
        <dbReference type="Proteomes" id="UP000292564"/>
    </source>
</evidence>
<organism evidence="3 4">
    <name type="scientific">Krasilnikovia cinnamomea</name>
    <dbReference type="NCBI Taxonomy" id="349313"/>
    <lineage>
        <taxon>Bacteria</taxon>
        <taxon>Bacillati</taxon>
        <taxon>Actinomycetota</taxon>
        <taxon>Actinomycetes</taxon>
        <taxon>Micromonosporales</taxon>
        <taxon>Micromonosporaceae</taxon>
        <taxon>Krasilnikovia</taxon>
    </lineage>
</organism>
<feature type="transmembrane region" description="Helical" evidence="2">
    <location>
        <begin position="206"/>
        <end position="225"/>
    </location>
</feature>
<name>A0A4Q7ZUC0_9ACTN</name>
<protein>
    <recommendedName>
        <fullName evidence="5">Glycerophosphoryl diester phosphodiesterase family protein</fullName>
    </recommendedName>
</protein>
<keyword evidence="2" id="KW-1133">Transmembrane helix</keyword>
<keyword evidence="2" id="KW-0472">Membrane</keyword>